<evidence type="ECO:0000256" key="1">
    <source>
        <dbReference type="ARBA" id="ARBA00004377"/>
    </source>
</evidence>
<dbReference type="NCBIfam" id="TIGR02532">
    <property type="entry name" value="IV_pilin_GFxxxE"/>
    <property type="match status" value="1"/>
</dbReference>
<evidence type="ECO:0000256" key="7">
    <source>
        <dbReference type="ARBA" id="ARBA00022989"/>
    </source>
</evidence>
<dbReference type="Proteomes" id="UP000502608">
    <property type="component" value="Chromosome"/>
</dbReference>
<keyword evidence="8 11" id="KW-0472">Membrane</keyword>
<dbReference type="EMBL" id="CP050313">
    <property type="protein sequence ID" value="QIR15195.1"/>
    <property type="molecule type" value="Genomic_DNA"/>
</dbReference>
<evidence type="ECO:0000256" key="5">
    <source>
        <dbReference type="ARBA" id="ARBA00022519"/>
    </source>
</evidence>
<evidence type="ECO:0000313" key="13">
    <source>
        <dbReference type="EMBL" id="QIR15195.1"/>
    </source>
</evidence>
<keyword evidence="7 11" id="KW-1133">Transmembrane helix</keyword>
<keyword evidence="3" id="KW-1003">Cell membrane</keyword>
<evidence type="ECO:0000313" key="14">
    <source>
        <dbReference type="Proteomes" id="UP000502608"/>
    </source>
</evidence>
<dbReference type="Gene3D" id="3.55.40.10">
    <property type="entry name" value="minor pseudopilin epsh domain"/>
    <property type="match status" value="1"/>
</dbReference>
<keyword evidence="6 11" id="KW-0812">Transmembrane</keyword>
<dbReference type="GO" id="GO:0015628">
    <property type="term" value="P:protein secretion by the type II secretion system"/>
    <property type="evidence" value="ECO:0007669"/>
    <property type="project" value="InterPro"/>
</dbReference>
<dbReference type="GO" id="GO:0015627">
    <property type="term" value="C:type II protein secretion system complex"/>
    <property type="evidence" value="ECO:0007669"/>
    <property type="project" value="InterPro"/>
</dbReference>
<dbReference type="PROSITE" id="PS00409">
    <property type="entry name" value="PROKAR_NTER_METHYL"/>
    <property type="match status" value="1"/>
</dbReference>
<dbReference type="GO" id="GO:0005886">
    <property type="term" value="C:plasma membrane"/>
    <property type="evidence" value="ECO:0007669"/>
    <property type="project" value="UniProtKB-SubCell"/>
</dbReference>
<reference evidence="13 14" key="1">
    <citation type="submission" date="2020-03" db="EMBL/GenBank/DDBJ databases">
        <title>Complete genome sequence of Shewanella sp.</title>
        <authorList>
            <person name="Kim Y.-S."/>
            <person name="Kim S.-J."/>
            <person name="Jung H.-K."/>
            <person name="Kim K.-H."/>
        </authorList>
    </citation>
    <scope>NUCLEOTIDE SEQUENCE [LARGE SCALE GENOMIC DNA]</scope>
    <source>
        <strain evidence="13 14">PN3F2</strain>
    </source>
</reference>
<dbReference type="InterPro" id="IPR022346">
    <property type="entry name" value="T2SS_GspH"/>
</dbReference>
<feature type="domain" description="General secretion pathway GspH" evidence="12">
    <location>
        <begin position="44"/>
        <end position="152"/>
    </location>
</feature>
<evidence type="ECO:0000256" key="11">
    <source>
        <dbReference type="SAM" id="Phobius"/>
    </source>
</evidence>
<gene>
    <name evidence="13" type="ORF">HBH39_12455</name>
</gene>
<dbReference type="InterPro" id="IPR012902">
    <property type="entry name" value="N_methyl_site"/>
</dbReference>
<evidence type="ECO:0000259" key="12">
    <source>
        <dbReference type="Pfam" id="PF12019"/>
    </source>
</evidence>
<dbReference type="SUPFAM" id="SSF54523">
    <property type="entry name" value="Pili subunits"/>
    <property type="match status" value="1"/>
</dbReference>
<proteinExistence type="inferred from homology"/>
<evidence type="ECO:0000256" key="2">
    <source>
        <dbReference type="ARBA" id="ARBA00021549"/>
    </source>
</evidence>
<evidence type="ECO:0000256" key="4">
    <source>
        <dbReference type="ARBA" id="ARBA00022481"/>
    </source>
</evidence>
<comment type="similarity">
    <text evidence="9">Belongs to the GSP H family.</text>
</comment>
<dbReference type="InterPro" id="IPR045584">
    <property type="entry name" value="Pilin-like"/>
</dbReference>
<dbReference type="KEGG" id="saes:HBH39_12455"/>
<keyword evidence="5" id="KW-0997">Cell inner membrane</keyword>
<organism evidence="13 14">
    <name type="scientific">Shewanella aestuarii</name>
    <dbReference type="NCBI Taxonomy" id="1028752"/>
    <lineage>
        <taxon>Bacteria</taxon>
        <taxon>Pseudomonadati</taxon>
        <taxon>Pseudomonadota</taxon>
        <taxon>Gammaproteobacteria</taxon>
        <taxon>Alteromonadales</taxon>
        <taxon>Shewanellaceae</taxon>
        <taxon>Shewanella</taxon>
    </lineage>
</organism>
<accession>A0A6G9QMA6</accession>
<evidence type="ECO:0000256" key="8">
    <source>
        <dbReference type="ARBA" id="ARBA00023136"/>
    </source>
</evidence>
<dbReference type="Pfam" id="PF12019">
    <property type="entry name" value="GspH"/>
    <property type="match status" value="1"/>
</dbReference>
<evidence type="ECO:0000256" key="10">
    <source>
        <dbReference type="ARBA" id="ARBA00030775"/>
    </source>
</evidence>
<feature type="transmembrane region" description="Helical" evidence="11">
    <location>
        <begin position="7"/>
        <end position="28"/>
    </location>
</feature>
<dbReference type="AlphaFoldDB" id="A0A6G9QMA6"/>
<evidence type="ECO:0000256" key="6">
    <source>
        <dbReference type="ARBA" id="ARBA00022692"/>
    </source>
</evidence>
<keyword evidence="14" id="KW-1185">Reference proteome</keyword>
<protein>
    <recommendedName>
        <fullName evidence="2">Type II secretion system protein H</fullName>
    </recommendedName>
    <alternativeName>
        <fullName evidence="10">General secretion pathway protein H</fullName>
    </alternativeName>
</protein>
<dbReference type="RefSeq" id="WP_167678736.1">
    <property type="nucleotide sequence ID" value="NZ_CP050313.1"/>
</dbReference>
<keyword evidence="4" id="KW-0488">Methylation</keyword>
<comment type="subcellular location">
    <subcellularLocation>
        <location evidence="1">Cell inner membrane</location>
        <topology evidence="1">Single-pass membrane protein</topology>
    </subcellularLocation>
</comment>
<evidence type="ECO:0000256" key="9">
    <source>
        <dbReference type="ARBA" id="ARBA00025772"/>
    </source>
</evidence>
<sequence>MNKYSHGFTLVELMVTITVAAILIGVAVPSLTSVYEGIRANNNAENVLNLMSFARNQAVSYGTTVSVCARASDTSCKSSNDWQDGIRVFAVDRDNKEVELRTINSFNSQDDISGPSSIITFSPDGLSSGGEIIYCPGGKSSNSKSISILTSGKVTFGTDGKSC</sequence>
<name>A0A6G9QMA6_9GAMM</name>
<dbReference type="Pfam" id="PF07963">
    <property type="entry name" value="N_methyl"/>
    <property type="match status" value="1"/>
</dbReference>
<evidence type="ECO:0000256" key="3">
    <source>
        <dbReference type="ARBA" id="ARBA00022475"/>
    </source>
</evidence>